<feature type="compositionally biased region" description="Basic and acidic residues" evidence="7">
    <location>
        <begin position="470"/>
        <end position="481"/>
    </location>
</feature>
<evidence type="ECO:0000256" key="7">
    <source>
        <dbReference type="SAM" id="MobiDB-lite"/>
    </source>
</evidence>
<evidence type="ECO:0000313" key="9">
    <source>
        <dbReference type="EMBL" id="RKP16398.1"/>
    </source>
</evidence>
<evidence type="ECO:0000256" key="4">
    <source>
        <dbReference type="ARBA" id="ARBA00023175"/>
    </source>
</evidence>
<dbReference type="AlphaFoldDB" id="A0A4P9YB94"/>
<dbReference type="EMBL" id="ML006592">
    <property type="protein sequence ID" value="RKP16398.1"/>
    <property type="molecule type" value="Genomic_DNA"/>
</dbReference>
<dbReference type="Pfam" id="PF00063">
    <property type="entry name" value="Myosin_head"/>
    <property type="match status" value="1"/>
</dbReference>
<dbReference type="InterPro" id="IPR001609">
    <property type="entry name" value="Myosin_head_motor_dom-like"/>
</dbReference>
<name>A0A4P9YB94_ROZAC</name>
<keyword evidence="4" id="KW-0505">Motor protein</keyword>
<sequence>MDDKYIGILDIFGFENFQTNSFEQLCINYANEKLQQFFNLFIFKLEQEQYQQEGLDWTEISFNDNQPSLDVIEGKMEGILALLDEECKFPKGTDESFLLKLTESLGNKNRFLKPKTLKNQFGVFHYAGEVFYQVESFLEKNKDAVDEELFSIFENSSKKNEFVKEIFNESLNESLNVSSKKSSCGSSFKSQLYSLVDILKSTTPHYIRCIKPNSEKKAFEFNPEMVIDQMRYSGMMETIQIRKLGYPYRFTVAEFRSRLEQVSNEIENEASSRIGGWVRTVLKVRQRSKVISALRSLQNVYRGHYTRVRLGFPNRKQNEPINENNLVASEEKHIKAQFKLTNAIRKQYSNIDVTNTANDTQFRNDIDELPELFQNDSIKMESNLVNEVANIFSFLDDFVVDEQKQKHQEEDKQSVDVKLTEISSEPKIFKEAIEAEIELQPNIISNAQQEAQIKGLHLNNSSVQQQTQDEIEKREIKNKEF</sequence>
<dbReference type="InterPro" id="IPR036961">
    <property type="entry name" value="Kinesin_motor_dom_sf"/>
</dbReference>
<proteinExistence type="inferred from homology"/>
<dbReference type="GO" id="GO:0016020">
    <property type="term" value="C:membrane"/>
    <property type="evidence" value="ECO:0007669"/>
    <property type="project" value="TreeGrafter"/>
</dbReference>
<keyword evidence="2" id="KW-0067">ATP-binding</keyword>
<evidence type="ECO:0000259" key="8">
    <source>
        <dbReference type="PROSITE" id="PS51456"/>
    </source>
</evidence>
<protein>
    <recommendedName>
        <fullName evidence="8">Myosin motor domain-containing protein</fullName>
    </recommendedName>
</protein>
<feature type="domain" description="Myosin motor" evidence="8">
    <location>
        <begin position="1"/>
        <end position="323"/>
    </location>
</feature>
<evidence type="ECO:0000256" key="6">
    <source>
        <dbReference type="PROSITE-ProRule" id="PRU00782"/>
    </source>
</evidence>
<organism evidence="9 10">
    <name type="scientific">Rozella allomycis (strain CSF55)</name>
    <dbReference type="NCBI Taxonomy" id="988480"/>
    <lineage>
        <taxon>Eukaryota</taxon>
        <taxon>Fungi</taxon>
        <taxon>Fungi incertae sedis</taxon>
        <taxon>Cryptomycota</taxon>
        <taxon>Cryptomycota incertae sedis</taxon>
        <taxon>Rozella</taxon>
    </lineage>
</organism>
<feature type="compositionally biased region" description="Polar residues" evidence="7">
    <location>
        <begin position="458"/>
        <end position="468"/>
    </location>
</feature>
<evidence type="ECO:0000256" key="5">
    <source>
        <dbReference type="ARBA" id="ARBA00023203"/>
    </source>
</evidence>
<dbReference type="Gene3D" id="1.20.58.530">
    <property type="match status" value="1"/>
</dbReference>
<dbReference type="PROSITE" id="PS51456">
    <property type="entry name" value="MYOSIN_MOTOR"/>
    <property type="match status" value="1"/>
</dbReference>
<evidence type="ECO:0000256" key="2">
    <source>
        <dbReference type="ARBA" id="ARBA00022840"/>
    </source>
</evidence>
<dbReference type="GO" id="GO:0005737">
    <property type="term" value="C:cytoplasm"/>
    <property type="evidence" value="ECO:0007669"/>
    <property type="project" value="TreeGrafter"/>
</dbReference>
<keyword evidence="1" id="KW-0547">Nucleotide-binding</keyword>
<comment type="caution">
    <text evidence="6">Lacks conserved residue(s) required for the propagation of feature annotation.</text>
</comment>
<comment type="similarity">
    <text evidence="6">Belongs to the TRAFAC class myosin-kinesin ATPase superfamily. Myosin family.</text>
</comment>
<evidence type="ECO:0000256" key="1">
    <source>
        <dbReference type="ARBA" id="ARBA00022741"/>
    </source>
</evidence>
<dbReference type="SUPFAM" id="SSF52540">
    <property type="entry name" value="P-loop containing nucleoside triphosphate hydrolases"/>
    <property type="match status" value="1"/>
</dbReference>
<dbReference type="GO" id="GO:0051015">
    <property type="term" value="F:actin filament binding"/>
    <property type="evidence" value="ECO:0007669"/>
    <property type="project" value="TreeGrafter"/>
</dbReference>
<keyword evidence="5 6" id="KW-0009">Actin-binding</keyword>
<dbReference type="GO" id="GO:0000146">
    <property type="term" value="F:microfilament motor activity"/>
    <property type="evidence" value="ECO:0007669"/>
    <property type="project" value="TreeGrafter"/>
</dbReference>
<feature type="region of interest" description="Actin-binding" evidence="6">
    <location>
        <begin position="192"/>
        <end position="214"/>
    </location>
</feature>
<dbReference type="PANTHER" id="PTHR13140">
    <property type="entry name" value="MYOSIN"/>
    <property type="match status" value="1"/>
</dbReference>
<keyword evidence="3 6" id="KW-0518">Myosin</keyword>
<dbReference type="InterPro" id="IPR027417">
    <property type="entry name" value="P-loop_NTPase"/>
</dbReference>
<dbReference type="SMART" id="SM00242">
    <property type="entry name" value="MYSc"/>
    <property type="match status" value="1"/>
</dbReference>
<dbReference type="Gene3D" id="3.40.850.10">
    <property type="entry name" value="Kinesin motor domain"/>
    <property type="match status" value="1"/>
</dbReference>
<dbReference type="CDD" id="cd00124">
    <property type="entry name" value="MYSc"/>
    <property type="match status" value="1"/>
</dbReference>
<evidence type="ECO:0000313" key="10">
    <source>
        <dbReference type="Proteomes" id="UP000281549"/>
    </source>
</evidence>
<dbReference type="GO" id="GO:0005524">
    <property type="term" value="F:ATP binding"/>
    <property type="evidence" value="ECO:0007669"/>
    <property type="project" value="UniProtKB-KW"/>
</dbReference>
<accession>A0A4P9YB94</accession>
<dbReference type="PRINTS" id="PR00193">
    <property type="entry name" value="MYOSINHEAVY"/>
</dbReference>
<evidence type="ECO:0000256" key="3">
    <source>
        <dbReference type="ARBA" id="ARBA00023123"/>
    </source>
</evidence>
<feature type="region of interest" description="Disordered" evidence="7">
    <location>
        <begin position="458"/>
        <end position="481"/>
    </location>
</feature>
<dbReference type="GO" id="GO:0007015">
    <property type="term" value="P:actin filament organization"/>
    <property type="evidence" value="ECO:0007669"/>
    <property type="project" value="TreeGrafter"/>
</dbReference>
<dbReference type="Proteomes" id="UP000281549">
    <property type="component" value="Unassembled WGS sequence"/>
</dbReference>
<dbReference type="PANTHER" id="PTHR13140:SF706">
    <property type="entry name" value="DILUTE CLASS UNCONVENTIONAL MYOSIN, ISOFORM C"/>
    <property type="match status" value="1"/>
</dbReference>
<dbReference type="GO" id="GO:0016459">
    <property type="term" value="C:myosin complex"/>
    <property type="evidence" value="ECO:0007669"/>
    <property type="project" value="UniProtKB-KW"/>
</dbReference>
<feature type="non-terminal residue" evidence="9">
    <location>
        <position position="481"/>
    </location>
</feature>
<gene>
    <name evidence="9" type="ORF">ROZALSC1DRAFT_25326</name>
</gene>
<reference evidence="10" key="1">
    <citation type="journal article" date="2018" name="Nat. Microbiol.">
        <title>Leveraging single-cell genomics to expand the fungal tree of life.</title>
        <authorList>
            <person name="Ahrendt S.R."/>
            <person name="Quandt C.A."/>
            <person name="Ciobanu D."/>
            <person name="Clum A."/>
            <person name="Salamov A."/>
            <person name="Andreopoulos B."/>
            <person name="Cheng J.F."/>
            <person name="Woyke T."/>
            <person name="Pelin A."/>
            <person name="Henrissat B."/>
            <person name="Reynolds N.K."/>
            <person name="Benny G.L."/>
            <person name="Smith M.E."/>
            <person name="James T.Y."/>
            <person name="Grigoriev I.V."/>
        </authorList>
    </citation>
    <scope>NUCLEOTIDE SEQUENCE [LARGE SCALE GENOMIC DNA]</scope>
    <source>
        <strain evidence="10">CSF55</strain>
    </source>
</reference>